<dbReference type="Pfam" id="PF00126">
    <property type="entry name" value="HTH_1"/>
    <property type="match status" value="1"/>
</dbReference>
<dbReference type="InterPro" id="IPR005119">
    <property type="entry name" value="LysR_subst-bd"/>
</dbReference>
<dbReference type="GO" id="GO:0043565">
    <property type="term" value="F:sequence-specific DNA binding"/>
    <property type="evidence" value="ECO:0007669"/>
    <property type="project" value="TreeGrafter"/>
</dbReference>
<evidence type="ECO:0000313" key="6">
    <source>
        <dbReference type="EMBL" id="TGX53997.1"/>
    </source>
</evidence>
<dbReference type="AlphaFoldDB" id="A0A4S1XE19"/>
<dbReference type="CDD" id="cd08422">
    <property type="entry name" value="PBP2_CrgA_like"/>
    <property type="match status" value="1"/>
</dbReference>
<gene>
    <name evidence="6" type="ORF">E5A73_07665</name>
</gene>
<dbReference type="FunFam" id="1.10.10.10:FF:000001">
    <property type="entry name" value="LysR family transcriptional regulator"/>
    <property type="match status" value="1"/>
</dbReference>
<dbReference type="InterPro" id="IPR036388">
    <property type="entry name" value="WH-like_DNA-bd_sf"/>
</dbReference>
<evidence type="ECO:0000256" key="2">
    <source>
        <dbReference type="ARBA" id="ARBA00023015"/>
    </source>
</evidence>
<proteinExistence type="inferred from homology"/>
<evidence type="ECO:0000256" key="1">
    <source>
        <dbReference type="ARBA" id="ARBA00009437"/>
    </source>
</evidence>
<protein>
    <submittedName>
        <fullName evidence="6">LysR family transcriptional regulator</fullName>
    </submittedName>
</protein>
<dbReference type="RefSeq" id="WP_135963235.1">
    <property type="nucleotide sequence ID" value="NZ_SRXT01000003.1"/>
</dbReference>
<dbReference type="PANTHER" id="PTHR30537:SF5">
    <property type="entry name" value="HTH-TYPE TRANSCRIPTIONAL ACTIVATOR TTDR-RELATED"/>
    <property type="match status" value="1"/>
</dbReference>
<dbReference type="PANTHER" id="PTHR30537">
    <property type="entry name" value="HTH-TYPE TRANSCRIPTIONAL REGULATOR"/>
    <property type="match status" value="1"/>
</dbReference>
<dbReference type="Proteomes" id="UP000306147">
    <property type="component" value="Unassembled WGS sequence"/>
</dbReference>
<keyword evidence="3" id="KW-0238">DNA-binding</keyword>
<keyword evidence="2" id="KW-0805">Transcription regulation</keyword>
<comment type="caution">
    <text evidence="6">The sequence shown here is derived from an EMBL/GenBank/DDBJ whole genome shotgun (WGS) entry which is preliminary data.</text>
</comment>
<keyword evidence="4" id="KW-0804">Transcription</keyword>
<feature type="domain" description="HTH lysR-type" evidence="5">
    <location>
        <begin position="4"/>
        <end position="61"/>
    </location>
</feature>
<comment type="similarity">
    <text evidence="1">Belongs to the LysR transcriptional regulatory family.</text>
</comment>
<evidence type="ECO:0000313" key="7">
    <source>
        <dbReference type="Proteomes" id="UP000306147"/>
    </source>
</evidence>
<dbReference type="EMBL" id="SRXT01000003">
    <property type="protein sequence ID" value="TGX53997.1"/>
    <property type="molecule type" value="Genomic_DNA"/>
</dbReference>
<dbReference type="GO" id="GO:0003700">
    <property type="term" value="F:DNA-binding transcription factor activity"/>
    <property type="evidence" value="ECO:0007669"/>
    <property type="project" value="InterPro"/>
</dbReference>
<dbReference type="OrthoDB" id="9812435at2"/>
<dbReference type="SUPFAM" id="SSF46785">
    <property type="entry name" value="Winged helix' DNA-binding domain"/>
    <property type="match status" value="1"/>
</dbReference>
<dbReference type="SUPFAM" id="SSF53850">
    <property type="entry name" value="Periplasmic binding protein-like II"/>
    <property type="match status" value="1"/>
</dbReference>
<dbReference type="Gene3D" id="1.10.10.10">
    <property type="entry name" value="Winged helix-like DNA-binding domain superfamily/Winged helix DNA-binding domain"/>
    <property type="match status" value="1"/>
</dbReference>
<sequence>MKLPDFEAWAIFASVVEHRSFSGAADALAVSKATVSKAITRLEARLGTSLFHRTSRRLTLTDSGRALADHAQRILSEGQTAEEAAFESASAPVGLVRLAAPLTFGIRHLAPTLAEFMALHPGIKIDLRLSDAFVDIVGEGIDIAIRIAELPDSSLRARRLGPVNVHIVASPAYFDRVGRPRHPADLAHHACFVYTNTATPDVWRFRRPGGEEAAVRIDGPIRTDNGDAMLPALRAGLGVARLPDFLVAEELAAGRLESVLDDWAIGAPGLHLLTPPGTLRPARVEALIDFLSDRLKRICGEVHF</sequence>
<organism evidence="6 7">
    <name type="scientific">Sphingomonas gei</name>
    <dbReference type="NCBI Taxonomy" id="1395960"/>
    <lineage>
        <taxon>Bacteria</taxon>
        <taxon>Pseudomonadati</taxon>
        <taxon>Pseudomonadota</taxon>
        <taxon>Alphaproteobacteria</taxon>
        <taxon>Sphingomonadales</taxon>
        <taxon>Sphingomonadaceae</taxon>
        <taxon>Sphingomonas</taxon>
    </lineage>
</organism>
<dbReference type="InterPro" id="IPR058163">
    <property type="entry name" value="LysR-type_TF_proteobact-type"/>
</dbReference>
<dbReference type="Gene3D" id="3.40.190.290">
    <property type="match status" value="1"/>
</dbReference>
<dbReference type="PRINTS" id="PR00039">
    <property type="entry name" value="HTHLYSR"/>
</dbReference>
<evidence type="ECO:0000256" key="3">
    <source>
        <dbReference type="ARBA" id="ARBA00023125"/>
    </source>
</evidence>
<keyword evidence="7" id="KW-1185">Reference proteome</keyword>
<evidence type="ECO:0000259" key="5">
    <source>
        <dbReference type="PROSITE" id="PS50931"/>
    </source>
</evidence>
<evidence type="ECO:0000256" key="4">
    <source>
        <dbReference type="ARBA" id="ARBA00023163"/>
    </source>
</evidence>
<dbReference type="InterPro" id="IPR036390">
    <property type="entry name" value="WH_DNA-bd_sf"/>
</dbReference>
<name>A0A4S1XE19_9SPHN</name>
<dbReference type="PROSITE" id="PS50931">
    <property type="entry name" value="HTH_LYSR"/>
    <property type="match status" value="1"/>
</dbReference>
<dbReference type="Pfam" id="PF03466">
    <property type="entry name" value="LysR_substrate"/>
    <property type="match status" value="1"/>
</dbReference>
<reference evidence="6 7" key="1">
    <citation type="submission" date="2019-04" db="EMBL/GenBank/DDBJ databases">
        <title>Sphingomonas psychrotolerans sp. nov., isolated from soil in the Tianshan Mountains, Xinjiang, China.</title>
        <authorList>
            <person name="Luo Y."/>
            <person name="Sheng H."/>
        </authorList>
    </citation>
    <scope>NUCLEOTIDE SEQUENCE [LARGE SCALE GENOMIC DNA]</scope>
    <source>
        <strain evidence="6 7">ZFGT-11</strain>
    </source>
</reference>
<accession>A0A4S1XE19</accession>
<dbReference type="GO" id="GO:0006351">
    <property type="term" value="P:DNA-templated transcription"/>
    <property type="evidence" value="ECO:0007669"/>
    <property type="project" value="TreeGrafter"/>
</dbReference>
<dbReference type="InterPro" id="IPR000847">
    <property type="entry name" value="LysR_HTH_N"/>
</dbReference>